<dbReference type="GO" id="GO:0005829">
    <property type="term" value="C:cytosol"/>
    <property type="evidence" value="ECO:0007669"/>
    <property type="project" value="TreeGrafter"/>
</dbReference>
<evidence type="ECO:0000259" key="10">
    <source>
        <dbReference type="PROSITE" id="PS51462"/>
    </source>
</evidence>
<dbReference type="EMBL" id="HBJA01050720">
    <property type="protein sequence ID" value="CAE0806831.1"/>
    <property type="molecule type" value="Transcribed_RNA"/>
</dbReference>
<comment type="catalytic activity">
    <reaction evidence="9">
        <text>a 5'-end NAD(+)-phospho-ribonucleoside in mRNA + H2O = a 5'-end phospho-adenosine-phospho-ribonucleoside in mRNA + beta-nicotinamide D-ribonucleotide + 2 H(+)</text>
        <dbReference type="Rhea" id="RHEA:60876"/>
        <dbReference type="Rhea" id="RHEA-COMP:15698"/>
        <dbReference type="Rhea" id="RHEA-COMP:15719"/>
        <dbReference type="ChEBI" id="CHEBI:14649"/>
        <dbReference type="ChEBI" id="CHEBI:15377"/>
        <dbReference type="ChEBI" id="CHEBI:15378"/>
        <dbReference type="ChEBI" id="CHEBI:144029"/>
        <dbReference type="ChEBI" id="CHEBI:144051"/>
    </reaction>
    <physiologicalReaction direction="left-to-right" evidence="9">
        <dbReference type="Rhea" id="RHEA:60877"/>
    </physiologicalReaction>
</comment>
<comment type="cofactor">
    <cofactor evidence="1">
        <name>Mg(2+)</name>
        <dbReference type="ChEBI" id="CHEBI:18420"/>
    </cofactor>
</comment>
<sequence>MAAWSAAVPHCPRCGGRTAPFRLGTMRKCTSCGAEQRPRIDPSVIMLVADSDRCLLGRKAEWKEGRYSALAGFVELGESLEEAVLREVQEESGVVVDLNTLQYHSTQPWLFPRSLMVGFLVQPHPLSPPVTVDMDELEDVRWFDKASVRNCLQGLPRVPGSDLPQGFHLPTPATLAHALISSWALEK</sequence>
<evidence type="ECO:0000256" key="9">
    <source>
        <dbReference type="ARBA" id="ARBA00023679"/>
    </source>
</evidence>
<dbReference type="InterPro" id="IPR015797">
    <property type="entry name" value="NUDIX_hydrolase-like_dom_sf"/>
</dbReference>
<dbReference type="NCBIfam" id="NF001299">
    <property type="entry name" value="PRK00241.1"/>
    <property type="match status" value="1"/>
</dbReference>
<dbReference type="Gene3D" id="3.90.79.10">
    <property type="entry name" value="Nucleoside Triphosphate Pyrophosphohydrolase"/>
    <property type="match status" value="1"/>
</dbReference>
<dbReference type="GO" id="GO:0005777">
    <property type="term" value="C:peroxisome"/>
    <property type="evidence" value="ECO:0007669"/>
    <property type="project" value="TreeGrafter"/>
</dbReference>
<dbReference type="GO" id="GO:0035529">
    <property type="term" value="F:NADH pyrophosphatase activity"/>
    <property type="evidence" value="ECO:0007669"/>
    <property type="project" value="TreeGrafter"/>
</dbReference>
<evidence type="ECO:0000256" key="5">
    <source>
        <dbReference type="ARBA" id="ARBA00022723"/>
    </source>
</evidence>
<evidence type="ECO:0000256" key="2">
    <source>
        <dbReference type="ARBA" id="ARBA00001947"/>
    </source>
</evidence>
<protein>
    <recommendedName>
        <fullName evidence="4">NAD(+) diphosphatase</fullName>
        <ecNumber evidence="4">3.6.1.22</ecNumber>
    </recommendedName>
</protein>
<accession>A0A7S4FQ04</accession>
<evidence type="ECO:0000256" key="7">
    <source>
        <dbReference type="ARBA" id="ARBA00022842"/>
    </source>
</evidence>
<comment type="cofactor">
    <cofactor evidence="2">
        <name>Zn(2+)</name>
        <dbReference type="ChEBI" id="CHEBI:29105"/>
    </cofactor>
</comment>
<dbReference type="EC" id="3.6.1.22" evidence="4"/>
<dbReference type="GO" id="GO:0046872">
    <property type="term" value="F:metal ion binding"/>
    <property type="evidence" value="ECO:0007669"/>
    <property type="project" value="UniProtKB-KW"/>
</dbReference>
<dbReference type="AlphaFoldDB" id="A0A7S4FQ04"/>
<evidence type="ECO:0000313" key="11">
    <source>
        <dbReference type="EMBL" id="CAE0806831.1"/>
    </source>
</evidence>
<dbReference type="Pfam" id="PF00293">
    <property type="entry name" value="NUDIX"/>
    <property type="match status" value="1"/>
</dbReference>
<organism evidence="11">
    <name type="scientific">Eutreptiella gymnastica</name>
    <dbReference type="NCBI Taxonomy" id="73025"/>
    <lineage>
        <taxon>Eukaryota</taxon>
        <taxon>Discoba</taxon>
        <taxon>Euglenozoa</taxon>
        <taxon>Euglenida</taxon>
        <taxon>Spirocuta</taxon>
        <taxon>Euglenophyceae</taxon>
        <taxon>Eutreptiales</taxon>
        <taxon>Eutreptiaceae</taxon>
        <taxon>Eutreptiella</taxon>
    </lineage>
</organism>
<dbReference type="PANTHER" id="PTHR42904:SF6">
    <property type="entry name" value="NAD-CAPPED RNA HYDROLASE NUDT12"/>
    <property type="match status" value="1"/>
</dbReference>
<dbReference type="SUPFAM" id="SSF55811">
    <property type="entry name" value="Nudix"/>
    <property type="match status" value="1"/>
</dbReference>
<proteinExistence type="inferred from homology"/>
<gene>
    <name evidence="11" type="ORF">EGYM00163_LOCUS17959</name>
</gene>
<reference evidence="11" key="1">
    <citation type="submission" date="2021-01" db="EMBL/GenBank/DDBJ databases">
        <authorList>
            <person name="Corre E."/>
            <person name="Pelletier E."/>
            <person name="Niang G."/>
            <person name="Scheremetjew M."/>
            <person name="Finn R."/>
            <person name="Kale V."/>
            <person name="Holt S."/>
            <person name="Cochrane G."/>
            <person name="Meng A."/>
            <person name="Brown T."/>
            <person name="Cohen L."/>
        </authorList>
    </citation>
    <scope>NUCLEOTIDE SEQUENCE</scope>
    <source>
        <strain evidence="11">CCMP1594</strain>
    </source>
</reference>
<keyword evidence="7" id="KW-0460">Magnesium</keyword>
<evidence type="ECO:0000256" key="3">
    <source>
        <dbReference type="ARBA" id="ARBA00009595"/>
    </source>
</evidence>
<feature type="domain" description="Nudix hydrolase" evidence="10">
    <location>
        <begin position="38"/>
        <end position="165"/>
    </location>
</feature>
<name>A0A7S4FQ04_9EUGL</name>
<comment type="similarity">
    <text evidence="3">Belongs to the Nudix hydrolase family. NudC subfamily.</text>
</comment>
<dbReference type="Gene3D" id="3.90.79.20">
    <property type="match status" value="1"/>
</dbReference>
<keyword evidence="6" id="KW-0378">Hydrolase</keyword>
<dbReference type="PROSITE" id="PS51462">
    <property type="entry name" value="NUDIX"/>
    <property type="match status" value="1"/>
</dbReference>
<keyword evidence="8" id="KW-0520">NAD</keyword>
<dbReference type="PROSITE" id="PS00893">
    <property type="entry name" value="NUDIX_BOX"/>
    <property type="match status" value="1"/>
</dbReference>
<dbReference type="InterPro" id="IPR020084">
    <property type="entry name" value="NUDIX_hydrolase_CS"/>
</dbReference>
<dbReference type="InterPro" id="IPR000086">
    <property type="entry name" value="NUDIX_hydrolase_dom"/>
</dbReference>
<evidence type="ECO:0000256" key="8">
    <source>
        <dbReference type="ARBA" id="ARBA00023027"/>
    </source>
</evidence>
<dbReference type="InterPro" id="IPR050241">
    <property type="entry name" value="NAD-cap_RNA_hydrolase_NudC"/>
</dbReference>
<dbReference type="CDD" id="cd03429">
    <property type="entry name" value="NUDIX_NADH_pyrophosphatase_Nudt13"/>
    <property type="match status" value="1"/>
</dbReference>
<dbReference type="InterPro" id="IPR049734">
    <property type="entry name" value="NudC-like_C"/>
</dbReference>
<dbReference type="PANTHER" id="PTHR42904">
    <property type="entry name" value="NUDIX HYDROLASE, NUDC SUBFAMILY"/>
    <property type="match status" value="1"/>
</dbReference>
<dbReference type="GO" id="GO:0006742">
    <property type="term" value="P:NADP+ catabolic process"/>
    <property type="evidence" value="ECO:0007669"/>
    <property type="project" value="TreeGrafter"/>
</dbReference>
<evidence type="ECO:0000256" key="6">
    <source>
        <dbReference type="ARBA" id="ARBA00022801"/>
    </source>
</evidence>
<evidence type="ECO:0000256" key="4">
    <source>
        <dbReference type="ARBA" id="ARBA00012381"/>
    </source>
</evidence>
<keyword evidence="5" id="KW-0479">Metal-binding</keyword>
<evidence type="ECO:0000256" key="1">
    <source>
        <dbReference type="ARBA" id="ARBA00001946"/>
    </source>
</evidence>
<dbReference type="GO" id="GO:0019677">
    <property type="term" value="P:NAD+ catabolic process"/>
    <property type="evidence" value="ECO:0007669"/>
    <property type="project" value="TreeGrafter"/>
</dbReference>